<protein>
    <submittedName>
        <fullName evidence="13">Transglycosylase domain-containing protein</fullName>
    </submittedName>
</protein>
<evidence type="ECO:0000313" key="13">
    <source>
        <dbReference type="EMBL" id="HIT37566.1"/>
    </source>
</evidence>
<keyword evidence="10" id="KW-1133">Transmembrane helix</keyword>
<evidence type="ECO:0000256" key="2">
    <source>
        <dbReference type="ARBA" id="ARBA00022670"/>
    </source>
</evidence>
<comment type="caution">
    <text evidence="13">The sequence shown here is derived from an EMBL/GenBank/DDBJ whole genome shotgun (WGS) entry which is preliminary data.</text>
</comment>
<dbReference type="PANTHER" id="PTHR32282:SF29">
    <property type="entry name" value="PENICILLIN-BINDING PROTEIN 1A"/>
    <property type="match status" value="1"/>
</dbReference>
<dbReference type="GO" id="GO:0009252">
    <property type="term" value="P:peptidoglycan biosynthetic process"/>
    <property type="evidence" value="ECO:0007669"/>
    <property type="project" value="TreeGrafter"/>
</dbReference>
<dbReference type="Gene3D" id="2.60.40.10">
    <property type="entry name" value="Immunoglobulins"/>
    <property type="match status" value="1"/>
</dbReference>
<dbReference type="InterPro" id="IPR012338">
    <property type="entry name" value="Beta-lactam/transpept-like"/>
</dbReference>
<dbReference type="Proteomes" id="UP000886833">
    <property type="component" value="Unassembled WGS sequence"/>
</dbReference>
<proteinExistence type="predicted"/>
<comment type="catalytic activity">
    <reaction evidence="7">
        <text>Preferential cleavage: (Ac)2-L-Lys-D-Ala-|-D-Ala. Also transpeptidation of peptidyl-alanyl moieties that are N-acyl substituents of D-alanine.</text>
        <dbReference type="EC" id="3.4.16.4"/>
    </reaction>
</comment>
<dbReference type="Gene3D" id="1.10.3810.10">
    <property type="entry name" value="Biosynthetic peptidoglycan transglycosylase-like"/>
    <property type="match status" value="1"/>
</dbReference>
<feature type="compositionally biased region" description="Low complexity" evidence="9">
    <location>
        <begin position="955"/>
        <end position="964"/>
    </location>
</feature>
<evidence type="ECO:0000256" key="4">
    <source>
        <dbReference type="ARBA" id="ARBA00022679"/>
    </source>
</evidence>
<feature type="domain" description="Penicillin-binding protein transpeptidase" evidence="11">
    <location>
        <begin position="407"/>
        <end position="668"/>
    </location>
</feature>
<keyword evidence="1" id="KW-0121">Carboxypeptidase</keyword>
<reference evidence="13" key="1">
    <citation type="submission" date="2020-10" db="EMBL/GenBank/DDBJ databases">
        <authorList>
            <person name="Gilroy R."/>
        </authorList>
    </citation>
    <scope>NUCLEOTIDE SEQUENCE</scope>
    <source>
        <strain evidence="13">CHK195-26880</strain>
    </source>
</reference>
<dbReference type="InterPro" id="IPR036950">
    <property type="entry name" value="PBP_transglycosylase"/>
</dbReference>
<feature type="region of interest" description="Disordered" evidence="9">
    <location>
        <begin position="940"/>
        <end position="964"/>
    </location>
</feature>
<feature type="transmembrane region" description="Helical" evidence="10">
    <location>
        <begin position="71"/>
        <end position="99"/>
    </location>
</feature>
<evidence type="ECO:0000256" key="1">
    <source>
        <dbReference type="ARBA" id="ARBA00022645"/>
    </source>
</evidence>
<dbReference type="GO" id="GO:0030288">
    <property type="term" value="C:outer membrane-bounded periplasmic space"/>
    <property type="evidence" value="ECO:0007669"/>
    <property type="project" value="TreeGrafter"/>
</dbReference>
<evidence type="ECO:0000256" key="3">
    <source>
        <dbReference type="ARBA" id="ARBA00022676"/>
    </source>
</evidence>
<feature type="transmembrane region" description="Helical" evidence="10">
    <location>
        <begin position="18"/>
        <end position="37"/>
    </location>
</feature>
<evidence type="ECO:0000256" key="10">
    <source>
        <dbReference type="SAM" id="Phobius"/>
    </source>
</evidence>
<evidence type="ECO:0000256" key="9">
    <source>
        <dbReference type="SAM" id="MobiDB-lite"/>
    </source>
</evidence>
<organism evidence="13 14">
    <name type="scientific">Candidatus Onthousia faecipullorum</name>
    <dbReference type="NCBI Taxonomy" id="2840887"/>
    <lineage>
        <taxon>Bacteria</taxon>
        <taxon>Bacillati</taxon>
        <taxon>Bacillota</taxon>
        <taxon>Bacilli</taxon>
        <taxon>Candidatus Onthousia</taxon>
    </lineage>
</organism>
<evidence type="ECO:0000256" key="5">
    <source>
        <dbReference type="ARBA" id="ARBA00022801"/>
    </source>
</evidence>
<keyword evidence="3" id="KW-0328">Glycosyltransferase</keyword>
<name>A0A9D1GB42_9FIRM</name>
<evidence type="ECO:0000256" key="6">
    <source>
        <dbReference type="ARBA" id="ARBA00023268"/>
    </source>
</evidence>
<sequence>MAKTKKTKTRKIKQDKKLFIIFAAMFIILMIVGYFILGLLFTAFMGVGILIIAGLAKLVDSVKNKPKQKKIVNTVLIIILSLGILVMLAGIVFMIYIAISANPKFDAKKLDSYEPTILYDINGEEFARLGSEMRDKVTYDELPEVLVDAIVATEDSRFFQHNGFDAPRFLRASIGQVFGNSDAGGASTLSMQVVKNSLTSSIATGLNGVIRKFQDIYLSIFKLEKNYTKEQIIEFYVNNHNLGGNVYGVSQAARVYFNKDIQDLNLAEASIIAGMFQAPNAYRPVEEENLEAITKRRDTVLYLMERHGYITEEERDLASSISIESLLNYNEEADTSGNSEYQGYIDTVVAEVEETLKEKLGDNEEVNPYTVPMQIYTNLDREKQDGVNRVMNGESYTWVNDVIQSGVTVLDSETGKILAVGAGRNKKGISTLNFATSDTIRRQPGSTAKPLFDYGPLIEYNNASTFGYNDGNDNYKMFVDEPYSYSSGQEINNWDGSFMGNMTTRRALSLSRNIPALKAFQQVDNSKIIEFVQRLGIEPEIENGKIHEAHALGAFTGVNSLDMAGAYAAFSNGGYYNEPYSVSRIILSTTGEEYVHESEKTKAMEDSTAYMITSILDDTSITGGGAMDRVAMKTGTTNFPEETIDSLGMAGDAIRDSWVVGYTTKTVIAMWYGYEKTNSETVSQGYYCHNIACTVQRDRLFTALANEVFEDNKEEFTMPDSVVRVPLIAGSSTAKIAGSGYTGSVTNEYFKKDHEPKGSAETSNLATPTGLTATYSNGNVKLSWNAVNPGTTDSAYGDFGYNVYFNNTLLGFTTNTSYTINNPSNPYGTYRVVATFQKYDGLNSEAATFTLEKESANLRITASTINVARFNISDITNYVTVLNGSEDVTSKTSNWTLSSISGPVTSTSVSTLTEAGTYTLRYRFTYDGETKETGNITVTVTGTDPGGGEDGGDSGSETTPTPET</sequence>
<dbReference type="InterPro" id="IPR013783">
    <property type="entry name" value="Ig-like_fold"/>
</dbReference>
<keyword evidence="6" id="KW-0511">Multifunctional enzyme</keyword>
<keyword evidence="2" id="KW-0645">Protease</keyword>
<evidence type="ECO:0000256" key="7">
    <source>
        <dbReference type="ARBA" id="ARBA00034000"/>
    </source>
</evidence>
<evidence type="ECO:0000259" key="11">
    <source>
        <dbReference type="Pfam" id="PF00905"/>
    </source>
</evidence>
<keyword evidence="5" id="KW-0378">Hydrolase</keyword>
<dbReference type="PANTHER" id="PTHR32282">
    <property type="entry name" value="BINDING PROTEIN TRANSPEPTIDASE, PUTATIVE-RELATED"/>
    <property type="match status" value="1"/>
</dbReference>
<dbReference type="GO" id="GO:0009002">
    <property type="term" value="F:serine-type D-Ala-D-Ala carboxypeptidase activity"/>
    <property type="evidence" value="ECO:0007669"/>
    <property type="project" value="UniProtKB-EC"/>
</dbReference>
<dbReference type="SUPFAM" id="SSF53955">
    <property type="entry name" value="Lysozyme-like"/>
    <property type="match status" value="1"/>
</dbReference>
<evidence type="ECO:0000259" key="12">
    <source>
        <dbReference type="Pfam" id="PF00912"/>
    </source>
</evidence>
<dbReference type="Pfam" id="PF00905">
    <property type="entry name" value="Transpeptidase"/>
    <property type="match status" value="1"/>
</dbReference>
<dbReference type="GO" id="GO:0008658">
    <property type="term" value="F:penicillin binding"/>
    <property type="evidence" value="ECO:0007669"/>
    <property type="project" value="InterPro"/>
</dbReference>
<feature type="domain" description="Glycosyl transferase family 51" evidence="12">
    <location>
        <begin position="123"/>
        <end position="304"/>
    </location>
</feature>
<keyword evidence="10" id="KW-0472">Membrane</keyword>
<evidence type="ECO:0000256" key="8">
    <source>
        <dbReference type="ARBA" id="ARBA00049902"/>
    </source>
</evidence>
<keyword evidence="10" id="KW-0812">Transmembrane</keyword>
<dbReference type="EMBL" id="DVKQ01000049">
    <property type="protein sequence ID" value="HIT37566.1"/>
    <property type="molecule type" value="Genomic_DNA"/>
</dbReference>
<evidence type="ECO:0000313" key="14">
    <source>
        <dbReference type="Proteomes" id="UP000886833"/>
    </source>
</evidence>
<dbReference type="Pfam" id="PF00912">
    <property type="entry name" value="Transgly"/>
    <property type="match status" value="1"/>
</dbReference>
<dbReference type="GO" id="GO:0006508">
    <property type="term" value="P:proteolysis"/>
    <property type="evidence" value="ECO:0007669"/>
    <property type="project" value="UniProtKB-KW"/>
</dbReference>
<reference evidence="13" key="2">
    <citation type="journal article" date="2021" name="PeerJ">
        <title>Extensive microbial diversity within the chicken gut microbiome revealed by metagenomics and culture.</title>
        <authorList>
            <person name="Gilroy R."/>
            <person name="Ravi A."/>
            <person name="Getino M."/>
            <person name="Pursley I."/>
            <person name="Horton D.L."/>
            <person name="Alikhan N.F."/>
            <person name="Baker D."/>
            <person name="Gharbi K."/>
            <person name="Hall N."/>
            <person name="Watson M."/>
            <person name="Adriaenssens E.M."/>
            <person name="Foster-Nyarko E."/>
            <person name="Jarju S."/>
            <person name="Secka A."/>
            <person name="Antonio M."/>
            <person name="Oren A."/>
            <person name="Chaudhuri R.R."/>
            <person name="La Ragione R."/>
            <person name="Hildebrand F."/>
            <person name="Pallen M.J."/>
        </authorList>
    </citation>
    <scope>NUCLEOTIDE SEQUENCE</scope>
    <source>
        <strain evidence="13">CHK195-26880</strain>
    </source>
</reference>
<dbReference type="GO" id="GO:0008955">
    <property type="term" value="F:peptidoglycan glycosyltransferase activity"/>
    <property type="evidence" value="ECO:0007669"/>
    <property type="project" value="UniProtKB-EC"/>
</dbReference>
<keyword evidence="4" id="KW-0808">Transferase</keyword>
<gene>
    <name evidence="13" type="ORF">IAB59_03695</name>
</gene>
<dbReference type="SUPFAM" id="SSF56601">
    <property type="entry name" value="beta-lactamase/transpeptidase-like"/>
    <property type="match status" value="1"/>
</dbReference>
<dbReference type="InterPro" id="IPR023346">
    <property type="entry name" value="Lysozyme-like_dom_sf"/>
</dbReference>
<comment type="catalytic activity">
    <reaction evidence="8">
        <text>[GlcNAc-(1-&gt;4)-Mur2Ac(oyl-L-Ala-gamma-D-Glu-L-Lys-D-Ala-D-Ala)](n)-di-trans,octa-cis-undecaprenyl diphosphate + beta-D-GlcNAc-(1-&gt;4)-Mur2Ac(oyl-L-Ala-gamma-D-Glu-L-Lys-D-Ala-D-Ala)-di-trans,octa-cis-undecaprenyl diphosphate = [GlcNAc-(1-&gt;4)-Mur2Ac(oyl-L-Ala-gamma-D-Glu-L-Lys-D-Ala-D-Ala)](n+1)-di-trans,octa-cis-undecaprenyl diphosphate + di-trans,octa-cis-undecaprenyl diphosphate + H(+)</text>
        <dbReference type="Rhea" id="RHEA:23708"/>
        <dbReference type="Rhea" id="RHEA-COMP:9602"/>
        <dbReference type="Rhea" id="RHEA-COMP:9603"/>
        <dbReference type="ChEBI" id="CHEBI:15378"/>
        <dbReference type="ChEBI" id="CHEBI:58405"/>
        <dbReference type="ChEBI" id="CHEBI:60033"/>
        <dbReference type="ChEBI" id="CHEBI:78435"/>
        <dbReference type="EC" id="2.4.99.28"/>
    </reaction>
</comment>
<dbReference type="InterPro" id="IPR001264">
    <property type="entry name" value="Glyco_trans_51"/>
</dbReference>
<dbReference type="InterPro" id="IPR050396">
    <property type="entry name" value="Glycosyltr_51/Transpeptidase"/>
</dbReference>
<dbReference type="Gene3D" id="3.40.710.10">
    <property type="entry name" value="DD-peptidase/beta-lactamase superfamily"/>
    <property type="match status" value="1"/>
</dbReference>
<accession>A0A9D1GB42</accession>
<feature type="transmembrane region" description="Helical" evidence="10">
    <location>
        <begin position="43"/>
        <end position="59"/>
    </location>
</feature>
<dbReference type="AlphaFoldDB" id="A0A9D1GB42"/>
<dbReference type="InterPro" id="IPR001460">
    <property type="entry name" value="PCN-bd_Tpept"/>
</dbReference>